<sequence length="266" mass="27259">MSSLTDKARVFRSLHVPGDPLLLPNAWDVASALLTEAAGAKAVATTSAGVAWSLGVPDGDHLGRDRAAEAVRRVTEVVGVPVTADIEGGFGDTPDEVAVTVTRILEAGAVGVNIEDGPRSLADQSARLAAARRSADDFGVPLYINARIDTYLRGGDDLADVLRRASAFLEAGATGIFVPGIHDPALAAQLVKELDAPVNMLLGPGAPPVRAFADAGVARISLGSSVASAAYAVAQAATRELLGEGTYTSIAEGLPYGELNNLLQKG</sequence>
<keyword evidence="1" id="KW-0670">Pyruvate</keyword>
<dbReference type="InterPro" id="IPR039556">
    <property type="entry name" value="ICL/PEPM"/>
</dbReference>
<gene>
    <name evidence="1" type="ORF">GT755_33260</name>
</gene>
<dbReference type="GO" id="GO:0016829">
    <property type="term" value="F:lyase activity"/>
    <property type="evidence" value="ECO:0007669"/>
    <property type="project" value="UniProtKB-KW"/>
</dbReference>
<dbReference type="InterPro" id="IPR015813">
    <property type="entry name" value="Pyrv/PenolPyrv_kinase-like_dom"/>
</dbReference>
<comment type="caution">
    <text evidence="1">The sequence shown here is derived from an EMBL/GenBank/DDBJ whole genome shotgun (WGS) entry which is preliminary data.</text>
</comment>
<dbReference type="Gene3D" id="3.20.20.60">
    <property type="entry name" value="Phosphoenolpyruvate-binding domains"/>
    <property type="match status" value="1"/>
</dbReference>
<dbReference type="Proteomes" id="UP000479526">
    <property type="component" value="Unassembled WGS sequence"/>
</dbReference>
<dbReference type="PANTHER" id="PTHR42905:SF16">
    <property type="entry name" value="CARBOXYPHOSPHONOENOLPYRUVATE PHOSPHONOMUTASE-LIKE PROTEIN (AFU_ORTHOLOGUE AFUA_5G07230)"/>
    <property type="match status" value="1"/>
</dbReference>
<reference evidence="1 2" key="1">
    <citation type="submission" date="2020-01" db="EMBL/GenBank/DDBJ databases">
        <title>Herbidospora sp. NEAU-GS84 nov., a novel actinomycete isolated from soil.</title>
        <authorList>
            <person name="Han L."/>
        </authorList>
    </citation>
    <scope>NUCLEOTIDE SEQUENCE [LARGE SCALE GENOMIC DNA]</scope>
    <source>
        <strain evidence="1 2">NEAU-GS84</strain>
    </source>
</reference>
<evidence type="ECO:0000313" key="1">
    <source>
        <dbReference type="EMBL" id="NAS26532.1"/>
    </source>
</evidence>
<protein>
    <submittedName>
        <fullName evidence="1">Isocitrate lyase/phosphoenolpyruvate mutase family protein</fullName>
    </submittedName>
</protein>
<dbReference type="PANTHER" id="PTHR42905">
    <property type="entry name" value="PHOSPHOENOLPYRUVATE CARBOXYLASE"/>
    <property type="match status" value="1"/>
</dbReference>
<accession>A0A7C9NMN9</accession>
<dbReference type="CDD" id="cd00377">
    <property type="entry name" value="ICL_PEPM"/>
    <property type="match status" value="1"/>
</dbReference>
<organism evidence="1 2">
    <name type="scientific">Herbidospora solisilvae</name>
    <dbReference type="NCBI Taxonomy" id="2696284"/>
    <lineage>
        <taxon>Bacteria</taxon>
        <taxon>Bacillati</taxon>
        <taxon>Actinomycetota</taxon>
        <taxon>Actinomycetes</taxon>
        <taxon>Streptosporangiales</taxon>
        <taxon>Streptosporangiaceae</taxon>
        <taxon>Herbidospora</taxon>
    </lineage>
</organism>
<dbReference type="SUPFAM" id="SSF51621">
    <property type="entry name" value="Phosphoenolpyruvate/pyruvate domain"/>
    <property type="match status" value="1"/>
</dbReference>
<dbReference type="AlphaFoldDB" id="A0A7C9NMN9"/>
<evidence type="ECO:0000313" key="2">
    <source>
        <dbReference type="Proteomes" id="UP000479526"/>
    </source>
</evidence>
<dbReference type="InterPro" id="IPR040442">
    <property type="entry name" value="Pyrv_kinase-like_dom_sf"/>
</dbReference>
<keyword evidence="1" id="KW-0456">Lyase</keyword>
<name>A0A7C9NMN9_9ACTN</name>
<dbReference type="RefSeq" id="WP_161483527.1">
    <property type="nucleotide sequence ID" value="NZ_WXEW01000011.1"/>
</dbReference>
<proteinExistence type="predicted"/>
<keyword evidence="2" id="KW-1185">Reference proteome</keyword>
<dbReference type="EMBL" id="WXEW01000011">
    <property type="protein sequence ID" value="NAS26532.1"/>
    <property type="molecule type" value="Genomic_DNA"/>
</dbReference>
<dbReference type="Pfam" id="PF13714">
    <property type="entry name" value="PEP_mutase"/>
    <property type="match status" value="1"/>
</dbReference>